<organism evidence="2 3">
    <name type="scientific">Novosphingobium organovorum</name>
    <dbReference type="NCBI Taxonomy" id="2930092"/>
    <lineage>
        <taxon>Bacteria</taxon>
        <taxon>Pseudomonadati</taxon>
        <taxon>Pseudomonadota</taxon>
        <taxon>Alphaproteobacteria</taxon>
        <taxon>Sphingomonadales</taxon>
        <taxon>Sphingomonadaceae</taxon>
        <taxon>Novosphingobium</taxon>
    </lineage>
</organism>
<evidence type="ECO:0000313" key="3">
    <source>
        <dbReference type="Proteomes" id="UP001162881"/>
    </source>
</evidence>
<dbReference type="PANTHER" id="PTHR21666">
    <property type="entry name" value="PEPTIDASE-RELATED"/>
    <property type="match status" value="1"/>
</dbReference>
<dbReference type="InterPro" id="IPR011055">
    <property type="entry name" value="Dup_hybrid_motif"/>
</dbReference>
<proteinExistence type="predicted"/>
<protein>
    <submittedName>
        <fullName evidence="2">M23 family metallopeptidase</fullName>
    </submittedName>
</protein>
<dbReference type="SUPFAM" id="SSF51261">
    <property type="entry name" value="Duplicated hybrid motif"/>
    <property type="match status" value="1"/>
</dbReference>
<dbReference type="CDD" id="cd12797">
    <property type="entry name" value="M23_peptidase"/>
    <property type="match status" value="1"/>
</dbReference>
<accession>A0ABT0BCQ7</accession>
<name>A0ABT0BCQ7_9SPHN</name>
<sequence length="301" mass="31800">MNRLVSKVRALRAAGGLAACALGVLAVGASFVGGPRVEAASAAPLGHPGKLTYSGEDTQGGWIRGVAPKGTVSLTLDGEAVGIDPQTGAWFAAFDRDAKPSEALVARMADGTTIEQSVAIAPRDWHIERINLPMHKGGPSAAFMKIRQPELDQIHAARALATDAQGWKQRFIWPVKGRISGQFGSQRFYQGIPGAYHTGIDIAPGRSGDPIVAPADGVVILAAEQPFSLEGHLLMIDHGNGLNSAFLHCSQLKVHVGDHVKQGQVVANVGMSGRATGPHLHWSLMWKDARVDPILFTGPMN</sequence>
<dbReference type="Proteomes" id="UP001162881">
    <property type="component" value="Unassembled WGS sequence"/>
</dbReference>
<keyword evidence="3" id="KW-1185">Reference proteome</keyword>
<dbReference type="PANTHER" id="PTHR21666:SF285">
    <property type="entry name" value="M23 FAMILY METALLOPEPTIDASE"/>
    <property type="match status" value="1"/>
</dbReference>
<dbReference type="EMBL" id="JALHLF010000027">
    <property type="protein sequence ID" value="MCJ2182839.1"/>
    <property type="molecule type" value="Genomic_DNA"/>
</dbReference>
<evidence type="ECO:0000313" key="2">
    <source>
        <dbReference type="EMBL" id="MCJ2182839.1"/>
    </source>
</evidence>
<reference evidence="2" key="1">
    <citation type="submission" date="2022-03" db="EMBL/GenBank/DDBJ databases">
        <title>Identification of a novel bacterium isolated from mangrove sediments.</title>
        <authorList>
            <person name="Pan X."/>
        </authorList>
    </citation>
    <scope>NUCLEOTIDE SEQUENCE</scope>
    <source>
        <strain evidence="2">B1949</strain>
    </source>
</reference>
<dbReference type="InterPro" id="IPR050570">
    <property type="entry name" value="Cell_wall_metabolism_enzyme"/>
</dbReference>
<dbReference type="RefSeq" id="WP_244019433.1">
    <property type="nucleotide sequence ID" value="NZ_JALHLF010000027.1"/>
</dbReference>
<feature type="domain" description="M23ase beta-sheet core" evidence="1">
    <location>
        <begin position="196"/>
        <end position="293"/>
    </location>
</feature>
<comment type="caution">
    <text evidence="2">The sequence shown here is derived from an EMBL/GenBank/DDBJ whole genome shotgun (WGS) entry which is preliminary data.</text>
</comment>
<gene>
    <name evidence="2" type="ORF">MTR62_09060</name>
</gene>
<dbReference type="Gene3D" id="2.70.70.10">
    <property type="entry name" value="Glucose Permease (Domain IIA)"/>
    <property type="match status" value="1"/>
</dbReference>
<dbReference type="Pfam" id="PF01551">
    <property type="entry name" value="Peptidase_M23"/>
    <property type="match status" value="1"/>
</dbReference>
<evidence type="ECO:0000259" key="1">
    <source>
        <dbReference type="Pfam" id="PF01551"/>
    </source>
</evidence>
<dbReference type="InterPro" id="IPR016047">
    <property type="entry name" value="M23ase_b-sheet_dom"/>
</dbReference>